<dbReference type="FunFam" id="3.30.390.30:FF:000001">
    <property type="entry name" value="Dihydrolipoyl dehydrogenase"/>
    <property type="match status" value="1"/>
</dbReference>
<dbReference type="Pfam" id="PF07992">
    <property type="entry name" value="Pyr_redox_2"/>
    <property type="match status" value="1"/>
</dbReference>
<evidence type="ECO:0000256" key="5">
    <source>
        <dbReference type="ARBA" id="ARBA00022827"/>
    </source>
</evidence>
<gene>
    <name evidence="17" type="primary">pdhD</name>
    <name evidence="17" type="ORF">DSM106044_03001</name>
</gene>
<dbReference type="PANTHER" id="PTHR22912:SF151">
    <property type="entry name" value="DIHYDROLIPOYL DEHYDROGENASE, MITOCHONDRIAL"/>
    <property type="match status" value="1"/>
</dbReference>
<reference evidence="17 18" key="1">
    <citation type="journal article" date="2019" name="Anaerobe">
        <title>Detection of Robinsoniella peoriensis in multiple bone samples of a trauma patient.</title>
        <authorList>
            <person name="Schrottner P."/>
            <person name="Hartwich K."/>
            <person name="Bunk B."/>
            <person name="Schober I."/>
            <person name="Helbig S."/>
            <person name="Rudolph W.W."/>
            <person name="Gunzer F."/>
        </authorList>
    </citation>
    <scope>NUCLEOTIDE SEQUENCE [LARGE SCALE GENOMIC DNA]</scope>
    <source>
        <strain evidence="17 18">DSM 106044</strain>
    </source>
</reference>
<dbReference type="InterPro" id="IPR023753">
    <property type="entry name" value="FAD/NAD-binding_dom"/>
</dbReference>
<feature type="binding site" evidence="12">
    <location>
        <position position="54"/>
    </location>
    <ligand>
        <name>FAD</name>
        <dbReference type="ChEBI" id="CHEBI:57692"/>
    </ligand>
</feature>
<dbReference type="PROSITE" id="PS00076">
    <property type="entry name" value="PYRIDINE_REDOX_1"/>
    <property type="match status" value="1"/>
</dbReference>
<feature type="binding site" evidence="12">
    <location>
        <begin position="141"/>
        <end position="143"/>
    </location>
    <ligand>
        <name>FAD</name>
        <dbReference type="ChEBI" id="CHEBI:57692"/>
    </ligand>
</feature>
<dbReference type="AlphaFoldDB" id="A0A4U8Q5N1"/>
<evidence type="ECO:0000259" key="16">
    <source>
        <dbReference type="Pfam" id="PF07992"/>
    </source>
</evidence>
<dbReference type="STRING" id="180332.GCA_000797495_03032"/>
<dbReference type="SUPFAM" id="SSF51905">
    <property type="entry name" value="FAD/NAD(P)-binding domain"/>
    <property type="match status" value="1"/>
</dbReference>
<sequence>MAENQYDYDLAVIGSGPGGYVAAIKAAKTGMRTAVIENKQAGGTCLNRGCIPTKTILHSAEIFRELQNGGAFGIHAESISYNMEEIQSKKDEVVEQLGSGIHMLFNNNRISFYHGSGQIRDAHTVWTGEELLTSKYILIATGSVPADLPVEGASLEGVFNSDQLLERKKPCKKLVIIGGGVIGMEFASIYQALGTEVVVIEAMDRILSNMDKEIGQNLKMIMKKRGVIIYTQANLEKIWDDNGLHCSFQVKGERQEIETEAVLMAAGRKACTKGLFGDQMSVEMERDKIKVNENFQTNYENIYAAGDVIGGISLAHMASAEAINAVCHMNGEEAVMNLGTVPACVYTNPEIACVGMTAQEAKDSGIEVITSKYLMSANGKSLLTGQDRGFIKLVAVKDTGQILGAQMMCARATDMIGEIGLAIAGGLTKNNIRSVIHPHPTFSEGIWEAAELL</sequence>
<comment type="catalytic activity">
    <reaction evidence="10 14">
        <text>N(6)-[(R)-dihydrolipoyl]-L-lysyl-[protein] + NAD(+) = N(6)-[(R)-lipoyl]-L-lysyl-[protein] + NADH + H(+)</text>
        <dbReference type="Rhea" id="RHEA:15045"/>
        <dbReference type="Rhea" id="RHEA-COMP:10474"/>
        <dbReference type="Rhea" id="RHEA-COMP:10475"/>
        <dbReference type="ChEBI" id="CHEBI:15378"/>
        <dbReference type="ChEBI" id="CHEBI:57540"/>
        <dbReference type="ChEBI" id="CHEBI:57945"/>
        <dbReference type="ChEBI" id="CHEBI:83099"/>
        <dbReference type="ChEBI" id="CHEBI:83100"/>
        <dbReference type="EC" id="1.8.1.4"/>
    </reaction>
</comment>
<feature type="active site" description="Proton acceptor" evidence="11">
    <location>
        <position position="439"/>
    </location>
</feature>
<dbReference type="EMBL" id="QGQD01000058">
    <property type="protein sequence ID" value="TLD00162.1"/>
    <property type="molecule type" value="Genomic_DNA"/>
</dbReference>
<dbReference type="InterPro" id="IPR012999">
    <property type="entry name" value="Pyr_OxRdtase_I_AS"/>
</dbReference>
<feature type="domain" description="Pyridine nucleotide-disulphide oxidoreductase dimerisation" evidence="15">
    <location>
        <begin position="341"/>
        <end position="450"/>
    </location>
</feature>
<dbReference type="InterPro" id="IPR050151">
    <property type="entry name" value="Class-I_Pyr_Nuc-Dis_Oxidored"/>
</dbReference>
<dbReference type="Proteomes" id="UP000306509">
    <property type="component" value="Unassembled WGS sequence"/>
</dbReference>
<feature type="domain" description="FAD/NAD(P)-binding" evidence="16">
    <location>
        <begin position="8"/>
        <end position="322"/>
    </location>
</feature>
<evidence type="ECO:0000256" key="7">
    <source>
        <dbReference type="ARBA" id="ARBA00023027"/>
    </source>
</evidence>
<feature type="binding site" evidence="12">
    <location>
        <position position="307"/>
    </location>
    <ligand>
        <name>FAD</name>
        <dbReference type="ChEBI" id="CHEBI:57692"/>
    </ligand>
</feature>
<feature type="binding site" evidence="12">
    <location>
        <position position="267"/>
    </location>
    <ligand>
        <name>NAD(+)</name>
        <dbReference type="ChEBI" id="CHEBI:57540"/>
    </ligand>
</feature>
<dbReference type="GO" id="GO:0006103">
    <property type="term" value="P:2-oxoglutarate metabolic process"/>
    <property type="evidence" value="ECO:0007669"/>
    <property type="project" value="TreeGrafter"/>
</dbReference>
<evidence type="ECO:0000256" key="14">
    <source>
        <dbReference type="RuleBase" id="RU003692"/>
    </source>
</evidence>
<keyword evidence="5 12" id="KW-0274">FAD</keyword>
<dbReference type="PANTHER" id="PTHR22912">
    <property type="entry name" value="DISULFIDE OXIDOREDUCTASE"/>
    <property type="match status" value="1"/>
</dbReference>
<dbReference type="EC" id="1.8.1.4" evidence="2 14"/>
<evidence type="ECO:0000256" key="10">
    <source>
        <dbReference type="ARBA" id="ARBA00049187"/>
    </source>
</evidence>
<dbReference type="InterPro" id="IPR036188">
    <property type="entry name" value="FAD/NAD-bd_sf"/>
</dbReference>
<dbReference type="Gene3D" id="3.50.50.60">
    <property type="entry name" value="FAD/NAD(P)-binding domain"/>
    <property type="match status" value="2"/>
</dbReference>
<dbReference type="GO" id="GO:0005737">
    <property type="term" value="C:cytoplasm"/>
    <property type="evidence" value="ECO:0007669"/>
    <property type="project" value="UniProtKB-ARBA"/>
</dbReference>
<dbReference type="InterPro" id="IPR016156">
    <property type="entry name" value="FAD/NAD-linked_Rdtase_dimer_sf"/>
</dbReference>
<keyword evidence="9 14" id="KW-0676">Redox-active center</keyword>
<protein>
    <recommendedName>
        <fullName evidence="3 14">Dihydrolipoyl dehydrogenase</fullName>
        <ecNumber evidence="2 14">1.8.1.4</ecNumber>
    </recommendedName>
</protein>
<accession>A0A4U8Q5N1</accession>
<dbReference type="GO" id="GO:0050660">
    <property type="term" value="F:flavin adenine dinucleotide binding"/>
    <property type="evidence" value="ECO:0007669"/>
    <property type="project" value="InterPro"/>
</dbReference>
<dbReference type="InterPro" id="IPR001100">
    <property type="entry name" value="Pyr_nuc-diS_OxRdtase"/>
</dbReference>
<evidence type="ECO:0000256" key="9">
    <source>
        <dbReference type="ARBA" id="ARBA00023284"/>
    </source>
</evidence>
<dbReference type="PIRSF" id="PIRSF000350">
    <property type="entry name" value="Mercury_reductase_MerA"/>
    <property type="match status" value="1"/>
</dbReference>
<evidence type="ECO:0000313" key="17">
    <source>
        <dbReference type="EMBL" id="TLD00162.1"/>
    </source>
</evidence>
<comment type="caution">
    <text evidence="17">The sequence shown here is derived from an EMBL/GenBank/DDBJ whole genome shotgun (WGS) entry which is preliminary data.</text>
</comment>
<keyword evidence="8" id="KW-1015">Disulfide bond</keyword>
<dbReference type="PRINTS" id="PR00411">
    <property type="entry name" value="PNDRDTASEI"/>
</dbReference>
<proteinExistence type="inferred from homology"/>
<feature type="binding site" evidence="12">
    <location>
        <begin position="178"/>
        <end position="185"/>
    </location>
    <ligand>
        <name>NAD(+)</name>
        <dbReference type="ChEBI" id="CHEBI:57540"/>
    </ligand>
</feature>
<evidence type="ECO:0000256" key="3">
    <source>
        <dbReference type="ARBA" id="ARBA00016961"/>
    </source>
</evidence>
<evidence type="ECO:0000256" key="4">
    <source>
        <dbReference type="ARBA" id="ARBA00022630"/>
    </source>
</evidence>
<dbReference type="NCBIfam" id="TIGR01350">
    <property type="entry name" value="lipoamide_DH"/>
    <property type="match status" value="1"/>
</dbReference>
<evidence type="ECO:0000256" key="11">
    <source>
        <dbReference type="PIRSR" id="PIRSR000350-2"/>
    </source>
</evidence>
<dbReference type="Pfam" id="PF02852">
    <property type="entry name" value="Pyr_redox_dim"/>
    <property type="match status" value="1"/>
</dbReference>
<evidence type="ECO:0000259" key="15">
    <source>
        <dbReference type="Pfam" id="PF02852"/>
    </source>
</evidence>
<dbReference type="PRINTS" id="PR00368">
    <property type="entry name" value="FADPNR"/>
</dbReference>
<keyword evidence="6 14" id="KW-0560">Oxidoreductase</keyword>
<dbReference type="SUPFAM" id="SSF55424">
    <property type="entry name" value="FAD/NAD-linked reductases, dimerisation (C-terminal) domain"/>
    <property type="match status" value="1"/>
</dbReference>
<evidence type="ECO:0000256" key="13">
    <source>
        <dbReference type="PIRSR" id="PIRSR000350-4"/>
    </source>
</evidence>
<evidence type="ECO:0000256" key="6">
    <source>
        <dbReference type="ARBA" id="ARBA00023002"/>
    </source>
</evidence>
<dbReference type="RefSeq" id="WP_138002759.1">
    <property type="nucleotide sequence ID" value="NZ_QGQD01000058.1"/>
</dbReference>
<dbReference type="InterPro" id="IPR006258">
    <property type="entry name" value="Lipoamide_DH"/>
</dbReference>
<dbReference type="InterPro" id="IPR004099">
    <property type="entry name" value="Pyr_nucl-diS_OxRdtase_dimer"/>
</dbReference>
<organism evidence="17 18">
    <name type="scientific">Robinsoniella peoriensis</name>
    <dbReference type="NCBI Taxonomy" id="180332"/>
    <lineage>
        <taxon>Bacteria</taxon>
        <taxon>Bacillati</taxon>
        <taxon>Bacillota</taxon>
        <taxon>Clostridia</taxon>
        <taxon>Lachnospirales</taxon>
        <taxon>Lachnospiraceae</taxon>
        <taxon>Robinsoniella</taxon>
    </lineage>
</organism>
<name>A0A4U8Q5N1_9FIRM</name>
<evidence type="ECO:0000256" key="2">
    <source>
        <dbReference type="ARBA" id="ARBA00012608"/>
    </source>
</evidence>
<feature type="binding site" evidence="12">
    <location>
        <position position="201"/>
    </location>
    <ligand>
        <name>NAD(+)</name>
        <dbReference type="ChEBI" id="CHEBI:57540"/>
    </ligand>
</feature>
<dbReference type="Gene3D" id="3.30.390.30">
    <property type="match status" value="1"/>
</dbReference>
<feature type="disulfide bond" description="Redox-active" evidence="13">
    <location>
        <begin position="45"/>
        <end position="50"/>
    </location>
</feature>
<evidence type="ECO:0000313" key="18">
    <source>
        <dbReference type="Proteomes" id="UP000306509"/>
    </source>
</evidence>
<feature type="binding site" evidence="12">
    <location>
        <position position="117"/>
    </location>
    <ligand>
        <name>FAD</name>
        <dbReference type="ChEBI" id="CHEBI:57692"/>
    </ligand>
</feature>
<comment type="similarity">
    <text evidence="1 14">Belongs to the class-I pyridine nucleotide-disulfide oxidoreductase family.</text>
</comment>
<evidence type="ECO:0000256" key="8">
    <source>
        <dbReference type="ARBA" id="ARBA00023157"/>
    </source>
</evidence>
<comment type="miscellaneous">
    <text evidence="14">The active site is a redox-active disulfide bond.</text>
</comment>
<keyword evidence="7 12" id="KW-0520">NAD</keyword>
<evidence type="ECO:0000256" key="1">
    <source>
        <dbReference type="ARBA" id="ARBA00007532"/>
    </source>
</evidence>
<dbReference type="GO" id="GO:0004148">
    <property type="term" value="F:dihydrolipoyl dehydrogenase (NADH) activity"/>
    <property type="evidence" value="ECO:0007669"/>
    <property type="project" value="UniProtKB-EC"/>
</dbReference>
<keyword evidence="18" id="KW-1185">Reference proteome</keyword>
<keyword evidence="4 14" id="KW-0285">Flavoprotein</keyword>
<comment type="cofactor">
    <cofactor evidence="12 14">
        <name>FAD</name>
        <dbReference type="ChEBI" id="CHEBI:57692"/>
    </cofactor>
    <text evidence="12 14">Binds 1 FAD per subunit.</text>
</comment>
<evidence type="ECO:0000256" key="12">
    <source>
        <dbReference type="PIRSR" id="PIRSR000350-3"/>
    </source>
</evidence>
<keyword evidence="12" id="KW-0547">Nucleotide-binding</keyword>